<dbReference type="EMBL" id="JAOUSF010000002">
    <property type="protein sequence ID" value="MCU9612982.1"/>
    <property type="molecule type" value="Genomic_DNA"/>
</dbReference>
<dbReference type="PANTHER" id="PTHR34984:SF1">
    <property type="entry name" value="CARBON STORAGE REGULATOR"/>
    <property type="match status" value="1"/>
</dbReference>
<proteinExistence type="inferred from homology"/>
<dbReference type="HAMAP" id="MF_00167">
    <property type="entry name" value="CsrA"/>
    <property type="match status" value="1"/>
</dbReference>
<accession>A0AAE3IR99</accession>
<protein>
    <recommendedName>
        <fullName evidence="5">Translational regulator CsrA</fullName>
    </recommendedName>
</protein>
<dbReference type="RefSeq" id="WP_263072189.1">
    <property type="nucleotide sequence ID" value="NZ_JAOUSF010000002.1"/>
</dbReference>
<dbReference type="AlphaFoldDB" id="A0AAE3IR99"/>
<keyword evidence="2 5" id="KW-0678">Repressor</keyword>
<reference evidence="6" key="1">
    <citation type="submission" date="2022-10" db="EMBL/GenBank/DDBJ databases">
        <title>Description of Fervidibacillus gen. nov. in the family Fervidibacillaceae fam. nov. with two species, Fervidibacillus albus sp. nov., and Fervidibacillus halotolerans sp. nov., isolated from tidal flat sediments.</title>
        <authorList>
            <person name="Kwon K.K."/>
            <person name="Yang S.-H."/>
        </authorList>
    </citation>
    <scope>NUCLEOTIDE SEQUENCE</scope>
    <source>
        <strain evidence="6">JCM 19140</strain>
    </source>
</reference>
<evidence type="ECO:0000313" key="6">
    <source>
        <dbReference type="EMBL" id="MCU9612982.1"/>
    </source>
</evidence>
<dbReference type="FunFam" id="2.60.40.4380:FF:000002">
    <property type="entry name" value="Translational regulator CsrA"/>
    <property type="match status" value="1"/>
</dbReference>
<dbReference type="GO" id="GO:0044781">
    <property type="term" value="P:bacterial-type flagellum organization"/>
    <property type="evidence" value="ECO:0007669"/>
    <property type="project" value="UniProtKB-KW"/>
</dbReference>
<evidence type="ECO:0000256" key="1">
    <source>
        <dbReference type="ARBA" id="ARBA00022490"/>
    </source>
</evidence>
<evidence type="ECO:0000256" key="3">
    <source>
        <dbReference type="ARBA" id="ARBA00022845"/>
    </source>
</evidence>
<dbReference type="GO" id="GO:0006109">
    <property type="term" value="P:regulation of carbohydrate metabolic process"/>
    <property type="evidence" value="ECO:0007669"/>
    <property type="project" value="InterPro"/>
</dbReference>
<gene>
    <name evidence="5 6" type="primary">csrA</name>
    <name evidence="6" type="ORF">OEV98_05385</name>
</gene>
<dbReference type="GO" id="GO:0005829">
    <property type="term" value="C:cytosol"/>
    <property type="evidence" value="ECO:0007669"/>
    <property type="project" value="TreeGrafter"/>
</dbReference>
<dbReference type="GO" id="GO:0006402">
    <property type="term" value="P:mRNA catabolic process"/>
    <property type="evidence" value="ECO:0007669"/>
    <property type="project" value="InterPro"/>
</dbReference>
<evidence type="ECO:0000256" key="5">
    <source>
        <dbReference type="HAMAP-Rule" id="MF_00167"/>
    </source>
</evidence>
<comment type="subunit">
    <text evidence="5">Homodimer; the beta-strands of each monomer intercalate to form a hydrophobic core, while the alpha-helices form wings that extend away from the core.</text>
</comment>
<keyword evidence="3 5" id="KW-0810">Translation regulation</keyword>
<dbReference type="Pfam" id="PF02599">
    <property type="entry name" value="CsrA"/>
    <property type="match status" value="1"/>
</dbReference>
<keyword evidence="4 5" id="KW-0694">RNA-binding</keyword>
<evidence type="ECO:0000313" key="7">
    <source>
        <dbReference type="Proteomes" id="UP001209318"/>
    </source>
</evidence>
<dbReference type="NCBIfam" id="TIGR00202">
    <property type="entry name" value="csrA"/>
    <property type="match status" value="1"/>
</dbReference>
<dbReference type="GO" id="GO:0048027">
    <property type="term" value="F:mRNA 5'-UTR binding"/>
    <property type="evidence" value="ECO:0007669"/>
    <property type="project" value="UniProtKB-UniRule"/>
</dbReference>
<dbReference type="SUPFAM" id="SSF117130">
    <property type="entry name" value="CsrA-like"/>
    <property type="match status" value="1"/>
</dbReference>
<dbReference type="GO" id="GO:0045947">
    <property type="term" value="P:negative regulation of translational initiation"/>
    <property type="evidence" value="ECO:0007669"/>
    <property type="project" value="UniProtKB-UniRule"/>
</dbReference>
<dbReference type="Proteomes" id="UP001209318">
    <property type="component" value="Unassembled WGS sequence"/>
</dbReference>
<name>A0AAE3IR99_9BACI</name>
<comment type="similarity">
    <text evidence="5">Belongs to the CsrA/RsmA family.</text>
</comment>
<evidence type="ECO:0000256" key="2">
    <source>
        <dbReference type="ARBA" id="ARBA00022491"/>
    </source>
</evidence>
<dbReference type="InterPro" id="IPR003751">
    <property type="entry name" value="CsrA"/>
</dbReference>
<keyword evidence="5" id="KW-1005">Bacterial flagellum biogenesis</keyword>
<organism evidence="6 7">
    <name type="scientific">Perspicuibacillus lycopersici</name>
    <dbReference type="NCBI Taxonomy" id="1325689"/>
    <lineage>
        <taxon>Bacteria</taxon>
        <taxon>Bacillati</taxon>
        <taxon>Bacillota</taxon>
        <taxon>Bacilli</taxon>
        <taxon>Bacillales</taxon>
        <taxon>Bacillaceae</taxon>
        <taxon>Perspicuibacillus</taxon>
    </lineage>
</organism>
<sequence>MLVLTRKTGESIQIGDGIEIKIVSVKGDQVKIGIEAPKNVEIYRKEIFEQMQESNKEAATTAPSLIDLLKKSQNK</sequence>
<dbReference type="Gene3D" id="2.60.40.4380">
    <property type="entry name" value="Translational regulator CsrA"/>
    <property type="match status" value="1"/>
</dbReference>
<comment type="caution">
    <text evidence="6">The sequence shown here is derived from an EMBL/GenBank/DDBJ whole genome shotgun (WGS) entry which is preliminary data.</text>
</comment>
<dbReference type="InterPro" id="IPR036107">
    <property type="entry name" value="CsrA_sf"/>
</dbReference>
<dbReference type="PANTHER" id="PTHR34984">
    <property type="entry name" value="CARBON STORAGE REGULATOR"/>
    <property type="match status" value="1"/>
</dbReference>
<evidence type="ECO:0000256" key="4">
    <source>
        <dbReference type="ARBA" id="ARBA00022884"/>
    </source>
</evidence>
<dbReference type="GO" id="GO:1902208">
    <property type="term" value="P:regulation of bacterial-type flagellum assembly"/>
    <property type="evidence" value="ECO:0007669"/>
    <property type="project" value="UniProtKB-UniRule"/>
</dbReference>
<keyword evidence="7" id="KW-1185">Reference proteome</keyword>
<keyword evidence="1 5" id="KW-0963">Cytoplasm</keyword>
<comment type="function">
    <text evidence="5">A translational regulator that binds mRNA to regulate translation initiation and/or mRNA stability. Usually binds in the 5'-UTR at or near the Shine-Dalgarno sequence preventing ribosome-binding, thus repressing translation. Its main target seems to be the major flagellin gene, while its function is anatagonized by FliW.</text>
</comment>
<dbReference type="NCBIfam" id="NF002469">
    <property type="entry name" value="PRK01712.1"/>
    <property type="match status" value="1"/>
</dbReference>
<comment type="subcellular location">
    <subcellularLocation>
        <location evidence="5">Cytoplasm</location>
    </subcellularLocation>
</comment>